<dbReference type="Proteomes" id="UP000298327">
    <property type="component" value="Unassembled WGS sequence"/>
</dbReference>
<dbReference type="Gene3D" id="1.20.1280.50">
    <property type="match status" value="1"/>
</dbReference>
<keyword evidence="3" id="KW-0963">Cytoplasm</keyword>
<comment type="similarity">
    <text evidence="2 8">Belongs to the ARPC5 family.</text>
</comment>
<name>A0A4Y9YWI5_9AGAM</name>
<evidence type="ECO:0000256" key="7">
    <source>
        <dbReference type="PROSITE-ProRule" id="PRU00221"/>
    </source>
</evidence>
<dbReference type="InterPro" id="IPR001810">
    <property type="entry name" value="F-box_dom"/>
</dbReference>
<dbReference type="InterPro" id="IPR001680">
    <property type="entry name" value="WD40_rpt"/>
</dbReference>
<comment type="function">
    <text evidence="8">Functions as component of the Arp2/3 complex which is involved in regulation of actin polymerization and together with an activating nucleation-promoting factor (NPF) mediates the formation of branched actin networks. Arp2/3 complex plays a critical role in the control of cell morphogenesis via the modulation of cell polarity development.</text>
</comment>
<feature type="compositionally biased region" description="Polar residues" evidence="9">
    <location>
        <begin position="956"/>
        <end position="972"/>
    </location>
</feature>
<keyword evidence="12" id="KW-1185">Reference proteome</keyword>
<feature type="compositionally biased region" description="Low complexity" evidence="9">
    <location>
        <begin position="807"/>
        <end position="818"/>
    </location>
</feature>
<dbReference type="InterPro" id="IPR036322">
    <property type="entry name" value="WD40_repeat_dom_sf"/>
</dbReference>
<dbReference type="Gene3D" id="2.130.10.10">
    <property type="entry name" value="YVTN repeat-like/Quinoprotein amine dehydrogenase"/>
    <property type="match status" value="2"/>
</dbReference>
<feature type="region of interest" description="Disordered" evidence="9">
    <location>
        <begin position="782"/>
        <end position="818"/>
    </location>
</feature>
<evidence type="ECO:0000313" key="11">
    <source>
        <dbReference type="EMBL" id="TFY66774.1"/>
    </source>
</evidence>
<dbReference type="OrthoDB" id="429520at2759"/>
<evidence type="ECO:0000256" key="9">
    <source>
        <dbReference type="SAM" id="MobiDB-lite"/>
    </source>
</evidence>
<dbReference type="PROSITE" id="PS50181">
    <property type="entry name" value="FBOX"/>
    <property type="match status" value="1"/>
</dbReference>
<dbReference type="SUPFAM" id="SSF50978">
    <property type="entry name" value="WD40 repeat-like"/>
    <property type="match status" value="1"/>
</dbReference>
<dbReference type="GO" id="GO:0030833">
    <property type="term" value="P:regulation of actin filament polymerization"/>
    <property type="evidence" value="ECO:0007669"/>
    <property type="project" value="InterPro"/>
</dbReference>
<dbReference type="Gene3D" id="1.25.40.190">
    <property type="entry name" value="Actin-related protein 2/3 complex subunit 5"/>
    <property type="match status" value="1"/>
</dbReference>
<evidence type="ECO:0000256" key="1">
    <source>
        <dbReference type="ARBA" id="ARBA00004245"/>
    </source>
</evidence>
<evidence type="ECO:0000256" key="3">
    <source>
        <dbReference type="ARBA" id="ARBA00022490"/>
    </source>
</evidence>
<gene>
    <name evidence="11" type="ORF">EVG20_g4314</name>
</gene>
<dbReference type="InterPro" id="IPR036047">
    <property type="entry name" value="F-box-like_dom_sf"/>
</dbReference>
<feature type="domain" description="F-box" evidence="10">
    <location>
        <begin position="216"/>
        <end position="262"/>
    </location>
</feature>
<evidence type="ECO:0000256" key="4">
    <source>
        <dbReference type="ARBA" id="ARBA00023212"/>
    </source>
</evidence>
<feature type="compositionally biased region" description="Acidic residues" evidence="9">
    <location>
        <begin position="790"/>
        <end position="801"/>
    </location>
</feature>
<accession>A0A4Y9YWI5</accession>
<dbReference type="SUPFAM" id="SSF69103">
    <property type="entry name" value="Arp2/3 complex 16 kDa subunit ARPC5"/>
    <property type="match status" value="1"/>
</dbReference>
<evidence type="ECO:0000259" key="10">
    <source>
        <dbReference type="PROSITE" id="PS50181"/>
    </source>
</evidence>
<dbReference type="PROSITE" id="PS50082">
    <property type="entry name" value="WD_REPEATS_2"/>
    <property type="match status" value="1"/>
</dbReference>
<dbReference type="SUPFAM" id="SSF81383">
    <property type="entry name" value="F-box domain"/>
    <property type="match status" value="1"/>
</dbReference>
<organism evidence="11 12">
    <name type="scientific">Dentipellis fragilis</name>
    <dbReference type="NCBI Taxonomy" id="205917"/>
    <lineage>
        <taxon>Eukaryota</taxon>
        <taxon>Fungi</taxon>
        <taxon>Dikarya</taxon>
        <taxon>Basidiomycota</taxon>
        <taxon>Agaricomycotina</taxon>
        <taxon>Agaricomycetes</taxon>
        <taxon>Russulales</taxon>
        <taxon>Hericiaceae</taxon>
        <taxon>Dentipellis</taxon>
    </lineage>
</organism>
<dbReference type="Pfam" id="PF12937">
    <property type="entry name" value="F-box-like"/>
    <property type="match status" value="1"/>
</dbReference>
<evidence type="ECO:0000313" key="12">
    <source>
        <dbReference type="Proteomes" id="UP000298327"/>
    </source>
</evidence>
<dbReference type="PANTHER" id="PTHR12644">
    <property type="entry name" value="ARP2/3 COMPLEX 16 KD SUBUNIT P16-ARC"/>
    <property type="match status" value="1"/>
</dbReference>
<feature type="region of interest" description="Disordered" evidence="9">
    <location>
        <begin position="887"/>
        <end position="977"/>
    </location>
</feature>
<dbReference type="STRING" id="205917.A0A4Y9YWI5"/>
<evidence type="ECO:0000256" key="8">
    <source>
        <dbReference type="RuleBase" id="RU004301"/>
    </source>
</evidence>
<reference evidence="11 12" key="1">
    <citation type="submission" date="2019-02" db="EMBL/GenBank/DDBJ databases">
        <title>Genome sequencing of the rare red list fungi Dentipellis fragilis.</title>
        <authorList>
            <person name="Buettner E."/>
            <person name="Kellner H."/>
        </authorList>
    </citation>
    <scope>NUCLEOTIDE SEQUENCE [LARGE SCALE GENOMIC DNA]</scope>
    <source>
        <strain evidence="11 12">DSM 105465</strain>
    </source>
</reference>
<dbReference type="SMART" id="SM00320">
    <property type="entry name" value="WD40"/>
    <property type="match status" value="2"/>
</dbReference>
<feature type="compositionally biased region" description="Low complexity" evidence="9">
    <location>
        <begin position="912"/>
        <end position="946"/>
    </location>
</feature>
<dbReference type="PROSITE" id="PS50294">
    <property type="entry name" value="WD_REPEATS_REGION"/>
    <property type="match status" value="1"/>
</dbReference>
<protein>
    <recommendedName>
        <fullName evidence="5 8">Actin-related protein 2/3 complex subunit 5</fullName>
    </recommendedName>
</protein>
<evidence type="ECO:0000256" key="5">
    <source>
        <dbReference type="ARBA" id="ARBA00040214"/>
    </source>
</evidence>
<dbReference type="EMBL" id="SEOQ01000219">
    <property type="protein sequence ID" value="TFY66774.1"/>
    <property type="molecule type" value="Genomic_DNA"/>
</dbReference>
<proteinExistence type="inferred from homology"/>
<feature type="repeat" description="WD" evidence="7">
    <location>
        <begin position="409"/>
        <end position="450"/>
    </location>
</feature>
<dbReference type="AlphaFoldDB" id="A0A4Y9YWI5"/>
<dbReference type="GO" id="GO:0034314">
    <property type="term" value="P:Arp2/3 complex-mediated actin nucleation"/>
    <property type="evidence" value="ECO:0007669"/>
    <property type="project" value="InterPro"/>
</dbReference>
<dbReference type="GO" id="GO:0005885">
    <property type="term" value="C:Arp2/3 protein complex"/>
    <property type="evidence" value="ECO:0007669"/>
    <property type="project" value="InterPro"/>
</dbReference>
<dbReference type="FunFam" id="1.25.40.190:FF:000003">
    <property type="entry name" value="Actin-related protein 2/3 complex subunit 5"/>
    <property type="match status" value="1"/>
</dbReference>
<comment type="subcellular location">
    <subcellularLocation>
        <location evidence="1">Cytoplasm</location>
        <location evidence="1">Cytoskeleton</location>
    </subcellularLocation>
</comment>
<keyword evidence="4 8" id="KW-0206">Cytoskeleton</keyword>
<evidence type="ECO:0000256" key="2">
    <source>
        <dbReference type="ARBA" id="ARBA00006084"/>
    </source>
</evidence>
<dbReference type="Pfam" id="PF04699">
    <property type="entry name" value="P16-Arc"/>
    <property type="match status" value="1"/>
</dbReference>
<dbReference type="GO" id="GO:0044396">
    <property type="term" value="P:actin cortical patch organization"/>
    <property type="evidence" value="ECO:0007669"/>
    <property type="project" value="UniProtKB-ARBA"/>
</dbReference>
<sequence length="1005" mass="109715">MDVNFRKIDIDAYDEDVLLESELYEPDPRDPAQVIEEAKAKSVAVRSSLSKGDIPGALTTILDAPPYGPNVDEAKNLTLQTLVTILNSTKSTDIPNVVKSLSQDSQGTLMKYLYKGMGMPGWGDVSGSVLLGWHEKIAIQLTEVAGTGCIVRAMTDRRLCRQPPRWSAVAILYRLLPPVFMHHRSPEIHPKDSFIRTKATLHQNHSTRHGTNDLPSPRLVALPAESLTHITSYLDPISLISLGRASKHFYSHVKDDNTWHRAFVCQFLSIGPENTLQDIKSLTLRKTEGTWKREFVLRYNLKRRWQRSRNSTITHIPHYATVSDIYLLSDEALLSSSVQYGIVARSFPFTGKVVKGYLNAIGTLQGLGIGNPNAEFIPNVTACAMTSEGASAKIAWGFRDGSLTVIRVEEEHQDAVESLKWSAGRDACITSGADGRIKLWSLNRFRCVWTSERKADALLVEPCIKVVEDVSNNLLVSATRSGALVVYSGRFSDLLSTSALDLALPAIREVRIPAPTPPSSNPLQPSGDEKVEVSSIFIDSSAPERPSVLASYTNCPFIYRYNLGATTDDTGTVVFGDAAYGPIRCVAPSFISADDGYSFVVAGDSLGGISIYDWNATSFHGSIPPARHIDVFPEAYATTLALNSTIIVVGSSRGTVKIVDALTFEPLRTIAASTHDEIRKILLGREIVVASFGNRVLAWKAGLPDAGRKGKTKGKRESNAKWHRQIELRHSIAESQNELAAEAEHTRQTFGREREQLSQLESLGLSEREAVEYVLMLSRDEEARRRHDTDEDDIFEVDLDEREPNISSPKSSPHSAASLSPVLLPSAVHGRTYPRASPSSSNNKVQVSPRFLPEAMEAGGLSASPLNLDSSLVAARLGPTPVGVDEFPSVQEAHDGTSSSVASGHVTPTWRSSTSVGSAGSASAWNTPIHSLPSSSPISRSLSGLSTALQDLRPLSQATPNTQPRQGQNNDQWDSEAAAIREIEDEELRFALELSLAEARSREGH</sequence>
<dbReference type="SMART" id="SM00256">
    <property type="entry name" value="FBOX"/>
    <property type="match status" value="1"/>
</dbReference>
<evidence type="ECO:0000256" key="6">
    <source>
        <dbReference type="ARBA" id="ARBA00060329"/>
    </source>
</evidence>
<keyword evidence="7" id="KW-0853">WD repeat</keyword>
<comment type="caution">
    <text evidence="11">The sequence shown here is derived from an EMBL/GenBank/DDBJ whole genome shotgun (WGS) entry which is preliminary data.</text>
</comment>
<dbReference type="InterPro" id="IPR006789">
    <property type="entry name" value="ARPC5"/>
</dbReference>
<dbReference type="InterPro" id="IPR015943">
    <property type="entry name" value="WD40/YVTN_repeat-like_dom_sf"/>
</dbReference>
<comment type="function">
    <text evidence="6">Functions as a component of the Arp2/3 complex which is involved in regulation of actin polymerization and together with an activating nucleation-promoting factor (NPF) mediates the formation of branched actin networks.</text>
</comment>
<dbReference type="InterPro" id="IPR036743">
    <property type="entry name" value="ARPC5_sf"/>
</dbReference>